<dbReference type="EMBL" id="BTRK01000001">
    <property type="protein sequence ID" value="GMR31081.1"/>
    <property type="molecule type" value="Genomic_DNA"/>
</dbReference>
<accession>A0AAN4YZF7</accession>
<name>A0AAN4YZF7_9BILA</name>
<evidence type="ECO:0000313" key="2">
    <source>
        <dbReference type="Proteomes" id="UP001328107"/>
    </source>
</evidence>
<reference evidence="2" key="1">
    <citation type="submission" date="2022-10" db="EMBL/GenBank/DDBJ databases">
        <title>Genome assembly of Pristionchus species.</title>
        <authorList>
            <person name="Yoshida K."/>
            <person name="Sommer R.J."/>
        </authorList>
    </citation>
    <scope>NUCLEOTIDE SEQUENCE [LARGE SCALE GENOMIC DNA]</scope>
    <source>
        <strain evidence="2">RS5460</strain>
    </source>
</reference>
<evidence type="ECO:0000313" key="1">
    <source>
        <dbReference type="EMBL" id="GMR31081.1"/>
    </source>
</evidence>
<proteinExistence type="predicted"/>
<dbReference type="Proteomes" id="UP001328107">
    <property type="component" value="Unassembled WGS sequence"/>
</dbReference>
<protein>
    <recommendedName>
        <fullName evidence="3">GYF domain-containing protein</fullName>
    </recommendedName>
</protein>
<organism evidence="1 2">
    <name type="scientific">Pristionchus mayeri</name>
    <dbReference type="NCBI Taxonomy" id="1317129"/>
    <lineage>
        <taxon>Eukaryota</taxon>
        <taxon>Metazoa</taxon>
        <taxon>Ecdysozoa</taxon>
        <taxon>Nematoda</taxon>
        <taxon>Chromadorea</taxon>
        <taxon>Rhabditida</taxon>
        <taxon>Rhabditina</taxon>
        <taxon>Diplogasteromorpha</taxon>
        <taxon>Diplogasteroidea</taxon>
        <taxon>Neodiplogasteridae</taxon>
        <taxon>Pristionchus</taxon>
    </lineage>
</organism>
<evidence type="ECO:0008006" key="3">
    <source>
        <dbReference type="Google" id="ProtNLM"/>
    </source>
</evidence>
<gene>
    <name evidence="1" type="ORF">PMAYCL1PPCAC_01276</name>
</gene>
<sequence>MQCKATSSTRLFFKHSSEIKGPFTERQVHEWYRLRIFENSCLFYFVKPGTTPDDSTPSFTLEELRNRNGNGTPFILPSDSVPAENARVQAEQKLCGLEEEIRALRVEHADVLRVRERMEEQKAAAAAATKTNKDRAAPGITPNARSRTQSMEVIKWAKEASEFFVHVFRCFNGEAELFIEEEYFLYHEDLVRKLKAEGNIVAQELFRRFKEEGFFFCSFCDRFMFTFGHVCMHIGNLEHYNKVSAVSSSYQRMNHIVVEMVDKERIRALYESETLMMNMQADRYTTMSLDDPELRPTREFIDESNRPFFLNTFPDEFLDEKNRPFLLNEKGRVSKVEFALQLVSDFTANPDVVDILLAELIQHIGKAKTRCFSCQLIFSNAVEYFRHLISFLHIQEVGTYDSITFTVNMHLTRMEKLSGY</sequence>
<keyword evidence="2" id="KW-1185">Reference proteome</keyword>
<comment type="caution">
    <text evidence="1">The sequence shown here is derived from an EMBL/GenBank/DDBJ whole genome shotgun (WGS) entry which is preliminary data.</text>
</comment>
<dbReference type="AlphaFoldDB" id="A0AAN4YZF7"/>